<dbReference type="Proteomes" id="UP000692816">
    <property type="component" value="Plasmid pBq12S5"/>
</dbReference>
<gene>
    <name evidence="1" type="ORF">J4P68_0040550</name>
</gene>
<evidence type="ECO:0000313" key="1">
    <source>
        <dbReference type="EMBL" id="UGY07464.1"/>
    </source>
</evidence>
<reference evidence="1 2" key="1">
    <citation type="journal article" date="2021" name="Int. J. Syst. Evol. Microbiol.">
        <title>Bradyrhizobium septentrionale sp. nov. (sv. septentrionale) and Bradyrhizobium quebecense sp. nov. (sv. septentrionale) associated with legumes native to Canada possess rearranged symbiosis genes and numerous insertion sequences.</title>
        <authorList>
            <person name="Bromfield E.S.P."/>
            <person name="Cloutier S."/>
        </authorList>
    </citation>
    <scope>NUCLEOTIDE SEQUENCE [LARGE SCALE GENOMIC DNA]</scope>
    <source>
        <strain evidence="1 2">12S5</strain>
    </source>
</reference>
<proteinExistence type="predicted"/>
<keyword evidence="1" id="KW-0614">Plasmid</keyword>
<protein>
    <submittedName>
        <fullName evidence="1">KTSC domain-containing protein</fullName>
    </submittedName>
</protein>
<sequence length="69" mass="7926">MRRDPVTSSNIAEVGYDPNSRILEVQFKTGAVYQYFDISQQVYDELMRASSIGGYVNSNVKGHYRYARI</sequence>
<evidence type="ECO:0000313" key="2">
    <source>
        <dbReference type="Proteomes" id="UP000692816"/>
    </source>
</evidence>
<organism evidence="1 2">
    <name type="scientific">Bradyrhizobium quebecense</name>
    <dbReference type="NCBI Taxonomy" id="2748629"/>
    <lineage>
        <taxon>Bacteria</taxon>
        <taxon>Pseudomonadati</taxon>
        <taxon>Pseudomonadota</taxon>
        <taxon>Alphaproteobacteria</taxon>
        <taxon>Hyphomicrobiales</taxon>
        <taxon>Nitrobacteraceae</taxon>
        <taxon>Bradyrhizobium</taxon>
    </lineage>
</organism>
<accession>A0ACD3VLN4</accession>
<name>A0ACD3VLN4_9BRAD</name>
<geneLocation type="plasmid" evidence="1 2">
    <name>pBq12S5</name>
</geneLocation>
<dbReference type="EMBL" id="CP088283">
    <property type="protein sequence ID" value="UGY07464.1"/>
    <property type="molecule type" value="Genomic_DNA"/>
</dbReference>
<keyword evidence="2" id="KW-1185">Reference proteome</keyword>